<dbReference type="RefSeq" id="WP_098459769.1">
    <property type="nucleotide sequence ID" value="NZ_PDJC01000001.1"/>
</dbReference>
<comment type="caution">
    <text evidence="2">The sequence shown here is derived from an EMBL/GenBank/DDBJ whole genome shotgun (WGS) entry which is preliminary data.</text>
</comment>
<sequence length="75" mass="8054">MKKLIASVITGAVLSLGLVGAAPAPVAQAAQVSKPSAKPGQFCAKKHHGDWTKTKKFGKLKCVRYPSGKWHWKRA</sequence>
<proteinExistence type="predicted"/>
<name>A0A2A9CRN9_9ACTN</name>
<dbReference type="Proteomes" id="UP000226079">
    <property type="component" value="Unassembled WGS sequence"/>
</dbReference>
<dbReference type="EMBL" id="PDJC01000001">
    <property type="protein sequence ID" value="PFG16209.1"/>
    <property type="molecule type" value="Genomic_DNA"/>
</dbReference>
<evidence type="ECO:0000313" key="2">
    <source>
        <dbReference type="EMBL" id="PFG16209.1"/>
    </source>
</evidence>
<keyword evidence="1" id="KW-0732">Signal</keyword>
<reference evidence="2 3" key="1">
    <citation type="submission" date="2017-10" db="EMBL/GenBank/DDBJ databases">
        <title>Sequencing the genomes of 1000 actinobacteria strains.</title>
        <authorList>
            <person name="Klenk H.-P."/>
        </authorList>
    </citation>
    <scope>NUCLEOTIDE SEQUENCE [LARGE SCALE GENOMIC DNA]</scope>
    <source>
        <strain evidence="2 3">DSM 15597</strain>
    </source>
</reference>
<feature type="signal peptide" evidence="1">
    <location>
        <begin position="1"/>
        <end position="29"/>
    </location>
</feature>
<gene>
    <name evidence="2" type="ORF">ATK74_0741</name>
</gene>
<dbReference type="OrthoDB" id="3541338at2"/>
<organism evidence="2 3">
    <name type="scientific">Propionicimonas paludicola</name>
    <dbReference type="NCBI Taxonomy" id="185243"/>
    <lineage>
        <taxon>Bacteria</taxon>
        <taxon>Bacillati</taxon>
        <taxon>Actinomycetota</taxon>
        <taxon>Actinomycetes</taxon>
        <taxon>Propionibacteriales</taxon>
        <taxon>Nocardioidaceae</taxon>
        <taxon>Propionicimonas</taxon>
    </lineage>
</organism>
<dbReference type="AlphaFoldDB" id="A0A2A9CRN9"/>
<accession>A0A2A9CRN9</accession>
<evidence type="ECO:0000313" key="3">
    <source>
        <dbReference type="Proteomes" id="UP000226079"/>
    </source>
</evidence>
<protein>
    <submittedName>
        <fullName evidence="2">Uncharacterized protein</fullName>
    </submittedName>
</protein>
<evidence type="ECO:0000256" key="1">
    <source>
        <dbReference type="SAM" id="SignalP"/>
    </source>
</evidence>
<keyword evidence="3" id="KW-1185">Reference proteome</keyword>
<feature type="chain" id="PRO_5012540950" evidence="1">
    <location>
        <begin position="30"/>
        <end position="75"/>
    </location>
</feature>